<name>A0ABM1BH20_LIMPO</name>
<sequence>MVVGAFPIAKLGILAVRQLSKPLASRIKARAKRSYFFRTYICMPPAQLYHWMEVNVKMRMLNLGKPTEVPKLNENMAIDLGAELLGEVIIFSIAAASITAEYIRSSLKEKEKEAERERNFINLENEINDLRFTVDRQEAEIRHLTRAYYALQQNQLDNKQYKSKPPNPTSESSDKPKESKDILQKAKDEASKSPKRER</sequence>
<comment type="similarity">
    <text evidence="1">Belongs to the OPA3 family.</text>
</comment>
<protein>
    <submittedName>
        <fullName evidence="6">Optic atrophy 3 protein homolog</fullName>
    </submittedName>
</protein>
<accession>A0ABM1BH20</accession>
<evidence type="ECO:0000256" key="1">
    <source>
        <dbReference type="ARBA" id="ARBA00007584"/>
    </source>
</evidence>
<evidence type="ECO:0000256" key="3">
    <source>
        <dbReference type="SAM" id="Coils"/>
    </source>
</evidence>
<dbReference type="InterPro" id="IPR010754">
    <property type="entry name" value="OPA3-like"/>
</dbReference>
<dbReference type="Proteomes" id="UP000694941">
    <property type="component" value="Unplaced"/>
</dbReference>
<dbReference type="GeneID" id="106466153"/>
<reference evidence="6" key="1">
    <citation type="submission" date="2025-08" db="UniProtKB">
        <authorList>
            <consortium name="RefSeq"/>
        </authorList>
    </citation>
    <scope>IDENTIFICATION</scope>
    <source>
        <tissue evidence="6">Muscle</tissue>
    </source>
</reference>
<feature type="compositionally biased region" description="Basic and acidic residues" evidence="4">
    <location>
        <begin position="172"/>
        <end position="198"/>
    </location>
</feature>
<dbReference type="PANTHER" id="PTHR12499:SF0">
    <property type="entry name" value="OPTIC ATROPHY 3 PROTEIN"/>
    <property type="match status" value="1"/>
</dbReference>
<evidence type="ECO:0000313" key="6">
    <source>
        <dbReference type="RefSeq" id="XP_013781849.1"/>
    </source>
</evidence>
<proteinExistence type="inferred from homology"/>
<keyword evidence="5" id="KW-1185">Reference proteome</keyword>
<keyword evidence="2 3" id="KW-0175">Coiled coil</keyword>
<dbReference type="Pfam" id="PF07047">
    <property type="entry name" value="OPA3"/>
    <property type="match status" value="1"/>
</dbReference>
<evidence type="ECO:0000256" key="2">
    <source>
        <dbReference type="ARBA" id="ARBA00023054"/>
    </source>
</evidence>
<dbReference type="RefSeq" id="XP_013781849.1">
    <property type="nucleotide sequence ID" value="XM_013926395.2"/>
</dbReference>
<evidence type="ECO:0000256" key="4">
    <source>
        <dbReference type="SAM" id="MobiDB-lite"/>
    </source>
</evidence>
<feature type="coiled-coil region" evidence="3">
    <location>
        <begin position="104"/>
        <end position="154"/>
    </location>
</feature>
<feature type="region of interest" description="Disordered" evidence="4">
    <location>
        <begin position="155"/>
        <end position="198"/>
    </location>
</feature>
<evidence type="ECO:0000313" key="5">
    <source>
        <dbReference type="Proteomes" id="UP000694941"/>
    </source>
</evidence>
<organism evidence="5 6">
    <name type="scientific">Limulus polyphemus</name>
    <name type="common">Atlantic horseshoe crab</name>
    <dbReference type="NCBI Taxonomy" id="6850"/>
    <lineage>
        <taxon>Eukaryota</taxon>
        <taxon>Metazoa</taxon>
        <taxon>Ecdysozoa</taxon>
        <taxon>Arthropoda</taxon>
        <taxon>Chelicerata</taxon>
        <taxon>Merostomata</taxon>
        <taxon>Xiphosura</taxon>
        <taxon>Limulidae</taxon>
        <taxon>Limulus</taxon>
    </lineage>
</organism>
<dbReference type="PANTHER" id="PTHR12499">
    <property type="entry name" value="OPTIC ATROPHY 3 PROTEIN OPA3"/>
    <property type="match status" value="1"/>
</dbReference>
<gene>
    <name evidence="6" type="primary">LOC106466153</name>
</gene>